<gene>
    <name evidence="2" type="ORF">UCRPA7_7349</name>
</gene>
<dbReference type="PROSITE" id="PS51820">
    <property type="entry name" value="PA14"/>
    <property type="match status" value="1"/>
</dbReference>
<proteinExistence type="predicted"/>
<dbReference type="OrthoDB" id="4388755at2759"/>
<keyword evidence="3" id="KW-1185">Reference proteome</keyword>
<evidence type="ECO:0000313" key="3">
    <source>
        <dbReference type="Proteomes" id="UP000014074"/>
    </source>
</evidence>
<dbReference type="InterPro" id="IPR037524">
    <property type="entry name" value="PA14/GLEYA"/>
</dbReference>
<dbReference type="GeneID" id="19328099"/>
<dbReference type="Pfam" id="PF10528">
    <property type="entry name" value="GLEYA"/>
    <property type="match status" value="1"/>
</dbReference>
<dbReference type="Proteomes" id="UP000014074">
    <property type="component" value="Unassembled WGS sequence"/>
</dbReference>
<dbReference type="HOGENOM" id="CLU_030583_2_0_1"/>
<name>R8BCW8_PHAM7</name>
<dbReference type="EMBL" id="KB933286">
    <property type="protein sequence ID" value="EON97154.1"/>
    <property type="molecule type" value="Genomic_DNA"/>
</dbReference>
<sequence>MESKLLRGTMPDNQLGVHPDIFRVDSKFEPDCQPDTEFKPTFHNKNEDTTYSTFHPDSYKDVQPIYVSTTNYVGGLYQSIAGEPYPIYDSTVDFRMDFFALNHHTYLYACDEGTYRIDIPYSNDAVYLWIGAKAYAGWTDENADAKARYDQPDHIAGSATFEFTIPAGTYVPLRFFYGQAQYGGGFYFNVTAPSGQVLVSNEATSSPYVVRNSCDGVIAPPYPPFGSEI</sequence>
<feature type="domain" description="PA14" evidence="1">
    <location>
        <begin position="44"/>
        <end position="204"/>
    </location>
</feature>
<dbReference type="InterPro" id="IPR018871">
    <property type="entry name" value="GLEYA_adhesin_domain"/>
</dbReference>
<dbReference type="eggNOG" id="ENOG502SQUM">
    <property type="taxonomic scope" value="Eukaryota"/>
</dbReference>
<dbReference type="AlphaFoldDB" id="R8BCW8"/>
<reference evidence="3" key="1">
    <citation type="journal article" date="2013" name="Genome Announc.">
        <title>Draft genome sequence of the ascomycete Phaeoacremonium aleophilum strain UCR-PA7, a causal agent of the esca disease complex in grapevines.</title>
        <authorList>
            <person name="Blanco-Ulate B."/>
            <person name="Rolshausen P."/>
            <person name="Cantu D."/>
        </authorList>
    </citation>
    <scope>NUCLEOTIDE SEQUENCE [LARGE SCALE GENOMIC DNA]</scope>
    <source>
        <strain evidence="3">UCR-PA7</strain>
    </source>
</reference>
<evidence type="ECO:0000313" key="2">
    <source>
        <dbReference type="EMBL" id="EON97154.1"/>
    </source>
</evidence>
<dbReference type="Gene3D" id="2.60.120.1560">
    <property type="match status" value="1"/>
</dbReference>
<protein>
    <submittedName>
        <fullName evidence="2">Putative conidiospore surface protein</fullName>
    </submittedName>
</protein>
<dbReference type="KEGG" id="tmn:UCRPA7_7349"/>
<evidence type="ECO:0000259" key="1">
    <source>
        <dbReference type="PROSITE" id="PS51820"/>
    </source>
</evidence>
<dbReference type="RefSeq" id="XP_007918072.1">
    <property type="nucleotide sequence ID" value="XM_007919881.1"/>
</dbReference>
<accession>R8BCW8</accession>
<organism evidence="2 3">
    <name type="scientific">Phaeoacremonium minimum (strain UCR-PA7)</name>
    <name type="common">Esca disease fungus</name>
    <name type="synonym">Togninia minima</name>
    <dbReference type="NCBI Taxonomy" id="1286976"/>
    <lineage>
        <taxon>Eukaryota</taxon>
        <taxon>Fungi</taxon>
        <taxon>Dikarya</taxon>
        <taxon>Ascomycota</taxon>
        <taxon>Pezizomycotina</taxon>
        <taxon>Sordariomycetes</taxon>
        <taxon>Sordariomycetidae</taxon>
        <taxon>Togniniales</taxon>
        <taxon>Togniniaceae</taxon>
        <taxon>Phaeoacremonium</taxon>
    </lineage>
</organism>